<keyword evidence="1" id="KW-0472">Membrane</keyword>
<feature type="transmembrane region" description="Helical" evidence="1">
    <location>
        <begin position="49"/>
        <end position="69"/>
    </location>
</feature>
<dbReference type="EMBL" id="CP032698">
    <property type="protein sequence ID" value="AYG82062.1"/>
    <property type="molecule type" value="Genomic_DNA"/>
</dbReference>
<feature type="transmembrane region" description="Helical" evidence="1">
    <location>
        <begin position="12"/>
        <end position="29"/>
    </location>
</feature>
<accession>A0A387HMJ2</accession>
<evidence type="ECO:0000256" key="1">
    <source>
        <dbReference type="SAM" id="Phobius"/>
    </source>
</evidence>
<dbReference type="RefSeq" id="WP_120722706.1">
    <property type="nucleotide sequence ID" value="NZ_CP032698.1"/>
</dbReference>
<keyword evidence="1" id="KW-1133">Transmembrane helix</keyword>
<sequence length="71" mass="7190">MNALGGTETGPAVFAGAVFVLFGGALLLWTASCVCRRVPVAHGASPVPAAVLASVFGVAFLLLGLWCFARI</sequence>
<dbReference type="KEGG" id="shun:DWB77_04231"/>
<evidence type="ECO:0000313" key="2">
    <source>
        <dbReference type="EMBL" id="AYG82062.1"/>
    </source>
</evidence>
<name>A0A387HMJ2_9ACTN</name>
<keyword evidence="1" id="KW-0812">Transmembrane</keyword>
<dbReference type="AlphaFoldDB" id="A0A387HMJ2"/>
<gene>
    <name evidence="2" type="ORF">DWB77_04231</name>
</gene>
<evidence type="ECO:0000313" key="3">
    <source>
        <dbReference type="Proteomes" id="UP000271554"/>
    </source>
</evidence>
<dbReference type="Proteomes" id="UP000271554">
    <property type="component" value="Chromosome"/>
</dbReference>
<keyword evidence="3" id="KW-1185">Reference proteome</keyword>
<organism evidence="2 3">
    <name type="scientific">Streptomyces hundungensis</name>
    <dbReference type="NCBI Taxonomy" id="1077946"/>
    <lineage>
        <taxon>Bacteria</taxon>
        <taxon>Bacillati</taxon>
        <taxon>Actinomycetota</taxon>
        <taxon>Actinomycetes</taxon>
        <taxon>Kitasatosporales</taxon>
        <taxon>Streptomycetaceae</taxon>
        <taxon>Streptomyces</taxon>
    </lineage>
</organism>
<dbReference type="OrthoDB" id="4331138at2"/>
<protein>
    <submittedName>
        <fullName evidence="2">Uncharacterized protein</fullName>
    </submittedName>
</protein>
<proteinExistence type="predicted"/>
<reference evidence="2 3" key="1">
    <citation type="submission" date="2018-10" db="EMBL/GenBank/DDBJ databases">
        <title>Relationship between Morphology and Antimicrobial Activity in Streptomyces.</title>
        <authorList>
            <person name="Kang H.J."/>
            <person name="Kim S.B."/>
        </authorList>
    </citation>
    <scope>NUCLEOTIDE SEQUENCE [LARGE SCALE GENOMIC DNA]</scope>
    <source>
        <strain evidence="2 3">BH38</strain>
    </source>
</reference>